<dbReference type="Pfam" id="PF00583">
    <property type="entry name" value="Acetyltransf_1"/>
    <property type="match status" value="1"/>
</dbReference>
<dbReference type="PROSITE" id="PS51186">
    <property type="entry name" value="GNAT"/>
    <property type="match status" value="1"/>
</dbReference>
<protein>
    <submittedName>
        <fullName evidence="2">GNAT family N-acetyltransferase</fullName>
    </submittedName>
</protein>
<gene>
    <name evidence="2" type="ORF">JQ619_15670</name>
</gene>
<accession>A0ABS5G7C2</accession>
<name>A0ABS5G7C2_9BRAD</name>
<proteinExistence type="predicted"/>
<feature type="domain" description="N-acetyltransferase" evidence="1">
    <location>
        <begin position="15"/>
        <end position="152"/>
    </location>
</feature>
<dbReference type="EMBL" id="JAFCLK010000013">
    <property type="protein sequence ID" value="MBR1137212.1"/>
    <property type="molecule type" value="Genomic_DNA"/>
</dbReference>
<sequence>MPANRVRQACRFLIREVDACEPDVLDTLNDLHVRTFLDCAPLPDFEIGQWWVSSEHGRPVGFAGMIPSSLGRGIAYLSRVGVIRECCGHGLQRRLMRTIEQRARRSGLYCIVSDTTGNIISANNFIRCGYVLFQPEQPWAWRNSLYWRKVIGS</sequence>
<dbReference type="SUPFAM" id="SSF55729">
    <property type="entry name" value="Acyl-CoA N-acyltransferases (Nat)"/>
    <property type="match status" value="1"/>
</dbReference>
<keyword evidence="3" id="KW-1185">Reference proteome</keyword>
<organism evidence="2 3">
    <name type="scientific">Bradyrhizobium denitrificans</name>
    <dbReference type="NCBI Taxonomy" id="2734912"/>
    <lineage>
        <taxon>Bacteria</taxon>
        <taxon>Pseudomonadati</taxon>
        <taxon>Pseudomonadota</taxon>
        <taxon>Alphaproteobacteria</taxon>
        <taxon>Hyphomicrobiales</taxon>
        <taxon>Nitrobacteraceae</taxon>
        <taxon>Bradyrhizobium</taxon>
    </lineage>
</organism>
<evidence type="ECO:0000313" key="2">
    <source>
        <dbReference type="EMBL" id="MBR1137212.1"/>
    </source>
</evidence>
<evidence type="ECO:0000259" key="1">
    <source>
        <dbReference type="PROSITE" id="PS51186"/>
    </source>
</evidence>
<dbReference type="InterPro" id="IPR000182">
    <property type="entry name" value="GNAT_dom"/>
</dbReference>
<comment type="caution">
    <text evidence="2">The sequence shown here is derived from an EMBL/GenBank/DDBJ whole genome shotgun (WGS) entry which is preliminary data.</text>
</comment>
<dbReference type="Proteomes" id="UP001314635">
    <property type="component" value="Unassembled WGS sequence"/>
</dbReference>
<dbReference type="InterPro" id="IPR016181">
    <property type="entry name" value="Acyl_CoA_acyltransferase"/>
</dbReference>
<reference evidence="3" key="1">
    <citation type="journal article" date="2021" name="ISME J.">
        <title>Evolutionary origin and ecological implication of a unique nif island in free-living Bradyrhizobium lineages.</title>
        <authorList>
            <person name="Tao J."/>
        </authorList>
    </citation>
    <scope>NUCLEOTIDE SEQUENCE [LARGE SCALE GENOMIC DNA]</scope>
    <source>
        <strain evidence="3">SZCCT0094</strain>
    </source>
</reference>
<evidence type="ECO:0000313" key="3">
    <source>
        <dbReference type="Proteomes" id="UP001314635"/>
    </source>
</evidence>
<dbReference type="RefSeq" id="WP_172239991.1">
    <property type="nucleotide sequence ID" value="NZ_JABFDP010000024.1"/>
</dbReference>
<dbReference type="CDD" id="cd04301">
    <property type="entry name" value="NAT_SF"/>
    <property type="match status" value="1"/>
</dbReference>
<dbReference type="Gene3D" id="3.40.630.30">
    <property type="match status" value="1"/>
</dbReference>